<dbReference type="AlphaFoldDB" id="A0AAW1U4K2"/>
<accession>A0AAW1U4K2</accession>
<comment type="caution">
    <text evidence="1">The sequence shown here is derived from an EMBL/GenBank/DDBJ whole genome shotgun (WGS) entry which is preliminary data.</text>
</comment>
<keyword evidence="2" id="KW-1185">Reference proteome</keyword>
<reference evidence="1 2" key="1">
    <citation type="submission" date="2023-03" db="EMBL/GenBank/DDBJ databases">
        <title>Genome insight into feeding habits of ladybird beetles.</title>
        <authorList>
            <person name="Li H.-S."/>
            <person name="Huang Y.-H."/>
            <person name="Pang H."/>
        </authorList>
    </citation>
    <scope>NUCLEOTIDE SEQUENCE [LARGE SCALE GENOMIC DNA]</scope>
    <source>
        <strain evidence="1">SYSU_2023b</strain>
        <tissue evidence="1">Whole body</tissue>
    </source>
</reference>
<evidence type="ECO:0000313" key="2">
    <source>
        <dbReference type="Proteomes" id="UP001431783"/>
    </source>
</evidence>
<gene>
    <name evidence="1" type="ORF">WA026_023086</name>
</gene>
<sequence length="109" mass="12983">MDNVNFFSILEKKLKAPIPTVLKAHMQFHHLNNFYVAAMFLEKGTSLQLYTSMEDFAKKILYHIIEPQQKPKYYGEFVKNPECFVFTEEERKYLIEVLQVCKQLCQNEN</sequence>
<dbReference type="Proteomes" id="UP001431783">
    <property type="component" value="Unassembled WGS sequence"/>
</dbReference>
<dbReference type="EMBL" id="JARQZJ010000052">
    <property type="protein sequence ID" value="KAK9878636.1"/>
    <property type="molecule type" value="Genomic_DNA"/>
</dbReference>
<evidence type="ECO:0000313" key="1">
    <source>
        <dbReference type="EMBL" id="KAK9878636.1"/>
    </source>
</evidence>
<name>A0AAW1U4K2_9CUCU</name>
<organism evidence="1 2">
    <name type="scientific">Henosepilachna vigintioctopunctata</name>
    <dbReference type="NCBI Taxonomy" id="420089"/>
    <lineage>
        <taxon>Eukaryota</taxon>
        <taxon>Metazoa</taxon>
        <taxon>Ecdysozoa</taxon>
        <taxon>Arthropoda</taxon>
        <taxon>Hexapoda</taxon>
        <taxon>Insecta</taxon>
        <taxon>Pterygota</taxon>
        <taxon>Neoptera</taxon>
        <taxon>Endopterygota</taxon>
        <taxon>Coleoptera</taxon>
        <taxon>Polyphaga</taxon>
        <taxon>Cucujiformia</taxon>
        <taxon>Coccinelloidea</taxon>
        <taxon>Coccinellidae</taxon>
        <taxon>Epilachninae</taxon>
        <taxon>Epilachnini</taxon>
        <taxon>Henosepilachna</taxon>
    </lineage>
</organism>
<protein>
    <submittedName>
        <fullName evidence="1">Uncharacterized protein</fullName>
    </submittedName>
</protein>
<proteinExistence type="predicted"/>